<sequence>MEQDSAATFAEFTAAWGDLVGAVVRARGRETHLGEDGLTMAQAMLMRAVAALDRPTVGAIAHALHIASPSATRMLQQLERKGMVERHRDPEDERTILVTVTPRGEQTLTRWRAHVTERQRRLFDRIDPAQRPLLIALLREMGAAIEDS</sequence>
<dbReference type="PRINTS" id="PR00598">
    <property type="entry name" value="HTHMARR"/>
</dbReference>
<evidence type="ECO:0000313" key="2">
    <source>
        <dbReference type="EMBL" id="MFC7326581.1"/>
    </source>
</evidence>
<evidence type="ECO:0000259" key="1">
    <source>
        <dbReference type="PROSITE" id="PS50995"/>
    </source>
</evidence>
<reference evidence="3" key="1">
    <citation type="journal article" date="2019" name="Int. J. Syst. Evol. Microbiol.">
        <title>The Global Catalogue of Microorganisms (GCM) 10K type strain sequencing project: providing services to taxonomists for standard genome sequencing and annotation.</title>
        <authorList>
            <consortium name="The Broad Institute Genomics Platform"/>
            <consortium name="The Broad Institute Genome Sequencing Center for Infectious Disease"/>
            <person name="Wu L."/>
            <person name="Ma J."/>
        </authorList>
    </citation>
    <scope>NUCLEOTIDE SEQUENCE [LARGE SCALE GENOMIC DNA]</scope>
    <source>
        <strain evidence="3">CGMCC 4.7382</strain>
    </source>
</reference>
<feature type="domain" description="HTH marR-type" evidence="1">
    <location>
        <begin position="1"/>
        <end position="143"/>
    </location>
</feature>
<name>A0ABW2K995_9ACTN</name>
<dbReference type="Proteomes" id="UP001596540">
    <property type="component" value="Unassembled WGS sequence"/>
</dbReference>
<evidence type="ECO:0000313" key="3">
    <source>
        <dbReference type="Proteomes" id="UP001596540"/>
    </source>
</evidence>
<dbReference type="SMART" id="SM00347">
    <property type="entry name" value="HTH_MARR"/>
    <property type="match status" value="1"/>
</dbReference>
<dbReference type="EMBL" id="JBHTBH010000001">
    <property type="protein sequence ID" value="MFC7326581.1"/>
    <property type="molecule type" value="Genomic_DNA"/>
</dbReference>
<dbReference type="Gene3D" id="1.10.10.10">
    <property type="entry name" value="Winged helix-like DNA-binding domain superfamily/Winged helix DNA-binding domain"/>
    <property type="match status" value="1"/>
</dbReference>
<dbReference type="InterPro" id="IPR039422">
    <property type="entry name" value="MarR/SlyA-like"/>
</dbReference>
<protein>
    <submittedName>
        <fullName evidence="2">MarR family winged helix-turn-helix transcriptional regulator</fullName>
    </submittedName>
</protein>
<proteinExistence type="predicted"/>
<organism evidence="2 3">
    <name type="scientific">Marinactinospora rubrisoli</name>
    <dbReference type="NCBI Taxonomy" id="2715399"/>
    <lineage>
        <taxon>Bacteria</taxon>
        <taxon>Bacillati</taxon>
        <taxon>Actinomycetota</taxon>
        <taxon>Actinomycetes</taxon>
        <taxon>Streptosporangiales</taxon>
        <taxon>Nocardiopsidaceae</taxon>
        <taxon>Marinactinospora</taxon>
    </lineage>
</organism>
<dbReference type="Pfam" id="PF01047">
    <property type="entry name" value="MarR"/>
    <property type="match status" value="1"/>
</dbReference>
<dbReference type="PANTHER" id="PTHR33164:SF43">
    <property type="entry name" value="HTH-TYPE TRANSCRIPTIONAL REPRESSOR YETL"/>
    <property type="match status" value="1"/>
</dbReference>
<dbReference type="PROSITE" id="PS50995">
    <property type="entry name" value="HTH_MARR_2"/>
    <property type="match status" value="1"/>
</dbReference>
<dbReference type="RefSeq" id="WP_379868386.1">
    <property type="nucleotide sequence ID" value="NZ_JBHTBH010000001.1"/>
</dbReference>
<dbReference type="SUPFAM" id="SSF46785">
    <property type="entry name" value="Winged helix' DNA-binding domain"/>
    <property type="match status" value="1"/>
</dbReference>
<dbReference type="InterPro" id="IPR036388">
    <property type="entry name" value="WH-like_DNA-bd_sf"/>
</dbReference>
<dbReference type="InterPro" id="IPR000835">
    <property type="entry name" value="HTH_MarR-typ"/>
</dbReference>
<keyword evidence="3" id="KW-1185">Reference proteome</keyword>
<gene>
    <name evidence="2" type="ORF">ACFQRF_02400</name>
</gene>
<dbReference type="InterPro" id="IPR036390">
    <property type="entry name" value="WH_DNA-bd_sf"/>
</dbReference>
<dbReference type="PANTHER" id="PTHR33164">
    <property type="entry name" value="TRANSCRIPTIONAL REGULATOR, MARR FAMILY"/>
    <property type="match status" value="1"/>
</dbReference>
<comment type="caution">
    <text evidence="2">The sequence shown here is derived from an EMBL/GenBank/DDBJ whole genome shotgun (WGS) entry which is preliminary data.</text>
</comment>
<accession>A0ABW2K995</accession>